<feature type="transmembrane region" description="Helical" evidence="2">
    <location>
        <begin position="629"/>
        <end position="652"/>
    </location>
</feature>
<keyword evidence="5" id="KW-1185">Reference proteome</keyword>
<evidence type="ECO:0000313" key="5">
    <source>
        <dbReference type="Proteomes" id="UP000280296"/>
    </source>
</evidence>
<dbReference type="Proteomes" id="UP000280296">
    <property type="component" value="Unassembled WGS sequence"/>
</dbReference>
<evidence type="ECO:0000256" key="1">
    <source>
        <dbReference type="SAM" id="MobiDB-lite"/>
    </source>
</evidence>
<dbReference type="AlphaFoldDB" id="A0A432MBZ5"/>
<name>A0A432MBZ5_9BACT</name>
<organism evidence="4 5">
    <name type="scientific">Tautonia sociabilis</name>
    <dbReference type="NCBI Taxonomy" id="2080755"/>
    <lineage>
        <taxon>Bacteria</taxon>
        <taxon>Pseudomonadati</taxon>
        <taxon>Planctomycetota</taxon>
        <taxon>Planctomycetia</taxon>
        <taxon>Isosphaerales</taxon>
        <taxon>Isosphaeraceae</taxon>
        <taxon>Tautonia</taxon>
    </lineage>
</organism>
<feature type="region of interest" description="Disordered" evidence="1">
    <location>
        <begin position="297"/>
        <end position="327"/>
    </location>
</feature>
<feature type="transmembrane region" description="Helical" evidence="2">
    <location>
        <begin position="38"/>
        <end position="58"/>
    </location>
</feature>
<dbReference type="SMART" id="SM00460">
    <property type="entry name" value="TGc"/>
    <property type="match status" value="1"/>
</dbReference>
<accession>A0A432MBZ5</accession>
<reference evidence="4 5" key="2">
    <citation type="submission" date="2019-01" db="EMBL/GenBank/DDBJ databases">
        <title>Tautonia sociabilis, a novel thermotolerant planctomycete of Isosphaeraceae family, isolated from a 4000 m deep subterranean habitat.</title>
        <authorList>
            <person name="Kovaleva O.L."/>
            <person name="Elcheninov A.G."/>
            <person name="Van Heerden E."/>
            <person name="Toshchakov S.V."/>
            <person name="Novikov A."/>
            <person name="Bonch-Osmolovskaya E.A."/>
            <person name="Kublanov I.V."/>
        </authorList>
    </citation>
    <scope>NUCLEOTIDE SEQUENCE [LARGE SCALE GENOMIC DNA]</scope>
    <source>
        <strain evidence="4 5">GM2012</strain>
    </source>
</reference>
<evidence type="ECO:0000256" key="2">
    <source>
        <dbReference type="SAM" id="Phobius"/>
    </source>
</evidence>
<sequence>MFAEIDRGRPPLGLTLALAALGAASVELAVCGMTQTTTLALVRVGVLVAAMLTAFVLLGRRRVERGGVPTRRESIVLVAIAVLPLLWHPARVAVFGGGVMPETMLLEGLRNLGLGLAALSRRRLARRLAAVVALFGVVVGSSLVEGPTMTAMAGAFAVLGAAWLLAGYWSGLPAWASTSTGGRPSLTGATTALAVAAVVPALALIGPSTAASALLGLVPTSGGSDWSAPEARSGVGDGPNEVDARDSADSVGFSQSEVYLETDQPSLYDAFNDTFGEPIKKKAQEKAIAMAPTEIQRRREHPHEDHRAGREFSTHRKPPGPRDPPGAEADALLYVRGRAPAHLRLVAYDTFDGESWVEGQSSSGGATLRTEVRESPWLVIEALDHPFLSGRVTHRIKVGRLETASIPSPAHLKRFRVGSVNRVDFYEWSQPGVLRMSGRTIPPGTVIDTEVRSPIPESLRRLTIPERPSYAFARHCESPPVSGLLDRLAAEWTAGVPRGWGQVEAVVARLRGHCEHDRSATPPEGCPDVMAHFLGRARRGPDYLFATAAALMLRSLGYPTRVVGGLYVDPRRYDTHARHVAVTSDDAHLWVEVQVPGGEWVAVEPTPGFELMAPAYSPLDLLRAGLASAAWWAGRNVAVLAMLAIGLGLLAWCRHQVLDRCWTIAWRLSTPARGPSRVVLATLRLVERRASWAGRGRTTGQTPSRWCDALVASAPTELVNDLRELIRLAQWSAYAPGPLPGGVESLVICRRVVRGWTLRTFRAMTPHAHPTREFAS</sequence>
<dbReference type="SUPFAM" id="SSF54001">
    <property type="entry name" value="Cysteine proteinases"/>
    <property type="match status" value="1"/>
</dbReference>
<feature type="transmembrane region" description="Helical" evidence="2">
    <location>
        <begin position="124"/>
        <end position="144"/>
    </location>
</feature>
<evidence type="ECO:0000313" key="4">
    <source>
        <dbReference type="EMBL" id="RUL81320.1"/>
    </source>
</evidence>
<evidence type="ECO:0000259" key="3">
    <source>
        <dbReference type="SMART" id="SM00460"/>
    </source>
</evidence>
<dbReference type="InterPro" id="IPR052901">
    <property type="entry name" value="Bact_TGase-like"/>
</dbReference>
<keyword evidence="2" id="KW-0472">Membrane</keyword>
<proteinExistence type="predicted"/>
<keyword evidence="2" id="KW-1133">Transmembrane helix</keyword>
<dbReference type="RefSeq" id="WP_126728237.1">
    <property type="nucleotide sequence ID" value="NZ_RYZH01000099.1"/>
</dbReference>
<dbReference type="PANTHER" id="PTHR42736">
    <property type="entry name" value="PROTEIN-GLUTAMINE GAMMA-GLUTAMYLTRANSFERASE"/>
    <property type="match status" value="1"/>
</dbReference>
<dbReference type="Gene3D" id="3.10.620.30">
    <property type="match status" value="1"/>
</dbReference>
<dbReference type="OrthoDB" id="231513at2"/>
<feature type="transmembrane region" description="Helical" evidence="2">
    <location>
        <begin position="70"/>
        <end position="87"/>
    </location>
</feature>
<feature type="transmembrane region" description="Helical" evidence="2">
    <location>
        <begin position="184"/>
        <end position="205"/>
    </location>
</feature>
<dbReference type="EMBL" id="RYZH01000099">
    <property type="protein sequence ID" value="RUL81320.1"/>
    <property type="molecule type" value="Genomic_DNA"/>
</dbReference>
<feature type="transmembrane region" description="Helical" evidence="2">
    <location>
        <begin position="150"/>
        <end position="172"/>
    </location>
</feature>
<feature type="domain" description="Transglutaminase-like" evidence="3">
    <location>
        <begin position="534"/>
        <end position="607"/>
    </location>
</feature>
<dbReference type="PANTHER" id="PTHR42736:SF1">
    <property type="entry name" value="PROTEIN-GLUTAMINE GAMMA-GLUTAMYLTRANSFERASE"/>
    <property type="match status" value="1"/>
</dbReference>
<gene>
    <name evidence="4" type="ORF">TsocGM_25265</name>
</gene>
<dbReference type="InterPro" id="IPR038765">
    <property type="entry name" value="Papain-like_cys_pep_sf"/>
</dbReference>
<keyword evidence="2" id="KW-0812">Transmembrane</keyword>
<protein>
    <recommendedName>
        <fullName evidence="3">Transglutaminase-like domain-containing protein</fullName>
    </recommendedName>
</protein>
<dbReference type="InterPro" id="IPR002931">
    <property type="entry name" value="Transglutaminase-like"/>
</dbReference>
<dbReference type="Pfam" id="PF01841">
    <property type="entry name" value="Transglut_core"/>
    <property type="match status" value="1"/>
</dbReference>
<feature type="compositionally biased region" description="Basic and acidic residues" evidence="1">
    <location>
        <begin position="297"/>
        <end position="314"/>
    </location>
</feature>
<comment type="caution">
    <text evidence="4">The sequence shown here is derived from an EMBL/GenBank/DDBJ whole genome shotgun (WGS) entry which is preliminary data.</text>
</comment>
<feature type="region of interest" description="Disordered" evidence="1">
    <location>
        <begin position="222"/>
        <end position="248"/>
    </location>
</feature>
<reference evidence="4 5" key="1">
    <citation type="submission" date="2018-12" db="EMBL/GenBank/DDBJ databases">
        <authorList>
            <person name="Toschakov S.V."/>
        </authorList>
    </citation>
    <scope>NUCLEOTIDE SEQUENCE [LARGE SCALE GENOMIC DNA]</scope>
    <source>
        <strain evidence="4 5">GM2012</strain>
    </source>
</reference>